<proteinExistence type="predicted"/>
<feature type="compositionally biased region" description="Low complexity" evidence="1">
    <location>
        <begin position="729"/>
        <end position="741"/>
    </location>
</feature>
<reference evidence="3" key="1">
    <citation type="submission" date="2020-06" db="EMBL/GenBank/DDBJ databases">
        <authorList>
            <person name="Onetto C."/>
        </authorList>
    </citation>
    <scope>NUCLEOTIDE SEQUENCE</scope>
</reference>
<evidence type="ECO:0000313" key="3">
    <source>
        <dbReference type="EMBL" id="CAD0112681.1"/>
    </source>
</evidence>
<sequence length="838" mass="93044">MDIRDTQKVLLPGPPSPGSRNPNVPNFSRILTIRAQGSNSPVKKQKKPAPAVMRNPSKLSGVKRWDARSHKSADWDGLRRDGDCLVHLYGQGKSRRGASIRTSYALVEATAGESFINTYMALDSISSGESLDGTTPSTSSTHTQYELYIPTPEDAMREEAYRWHITTRNFFAYITKKPLVGSKLGRTFVDLMERIQLFCPDKTSNNQDFLSYAHQQGYSKFVNRPDYALAFLNFAEEFRLRDLWIDAFAHCVGMNDQLDLSPEFSDVSKVTKALITRSYLEMDLHLGRVSKALRNFLEDELAPTHLGLPTPARNHLDRFRSFLHSYYVNKFGYWPPETGHVMDKGLLRSMHQEFQMLYSYLVDGESSPSRLLTGGICVVQNVNAFNFRHKYEPLPHPCPLLPDYHSLEYRTSSQKGLRSLRLTSKPSKTDQTVTARAALSTATNKIPSSSALVRNYVYFEGELTFRPEEKLSIGDARKVRWIAIYTILQMLTNAIRAPKEVVEADAVPYHLCLLTTGMPPWTEDTKATVQVSQARPIKTDGAGAEESAFTIHPDCAMNRNSSIKSLHRSLTSNFSFPSRRTSVRSPATSNNTSNNSAEQTASSVSAESPASKRFSGYSFAISEEESLDYLNPQQPESTLTVPFHHLPEARTPTLDAFMLDTLASPEGPSTPSSFTSSTMSPTSSNMWDSSPHSASSDDMDASSWYDRRNSAGLYNMDHESVCSDTNRKSSGSSCSCSGASSPAPNLSTLTASSAAAATAKLLNSHSGLGLQYQNQQQTAQMPAWWGAARQQGQPFGVSVPEEVPEHGVMAFRTYSHEFVVERGVESTVDIFDAMRMLN</sequence>
<feature type="region of interest" description="Disordered" evidence="1">
    <location>
        <begin position="1"/>
        <end position="65"/>
    </location>
</feature>
<evidence type="ECO:0000259" key="2">
    <source>
        <dbReference type="Pfam" id="PF26013"/>
    </source>
</evidence>
<feature type="region of interest" description="Disordered" evidence="1">
    <location>
        <begin position="662"/>
        <end position="701"/>
    </location>
</feature>
<dbReference type="OrthoDB" id="4114825at2759"/>
<feature type="compositionally biased region" description="Low complexity" evidence="1">
    <location>
        <begin position="664"/>
        <end position="696"/>
    </location>
</feature>
<feature type="region of interest" description="Disordered" evidence="1">
    <location>
        <begin position="577"/>
        <end position="608"/>
    </location>
</feature>
<dbReference type="PANTHER" id="PTHR39601:SF1">
    <property type="entry name" value="CHORIOGENIN HMINOR"/>
    <property type="match status" value="1"/>
</dbReference>
<organism evidence="3 4">
    <name type="scientific">Aureobasidium uvarum</name>
    <dbReference type="NCBI Taxonomy" id="2773716"/>
    <lineage>
        <taxon>Eukaryota</taxon>
        <taxon>Fungi</taxon>
        <taxon>Dikarya</taxon>
        <taxon>Ascomycota</taxon>
        <taxon>Pezizomycotina</taxon>
        <taxon>Dothideomycetes</taxon>
        <taxon>Dothideomycetidae</taxon>
        <taxon>Dothideales</taxon>
        <taxon>Saccotheciaceae</taxon>
        <taxon>Aureobasidium</taxon>
    </lineage>
</organism>
<protein>
    <recommendedName>
        <fullName evidence="2">DUF8004 domain-containing protein</fullName>
    </recommendedName>
</protein>
<feature type="domain" description="DUF8004" evidence="2">
    <location>
        <begin position="207"/>
        <end position="298"/>
    </location>
</feature>
<feature type="region of interest" description="Disordered" evidence="1">
    <location>
        <begin position="721"/>
        <end position="741"/>
    </location>
</feature>
<dbReference type="EMBL" id="CAINUL010000015">
    <property type="protein sequence ID" value="CAD0112681.1"/>
    <property type="molecule type" value="Genomic_DNA"/>
</dbReference>
<dbReference type="Pfam" id="PF26013">
    <property type="entry name" value="DUF8004"/>
    <property type="match status" value="1"/>
</dbReference>
<gene>
    <name evidence="3" type="ORF">AWRI4620_LOCUS6936</name>
</gene>
<dbReference type="InterPro" id="IPR058317">
    <property type="entry name" value="DUF8004"/>
</dbReference>
<accession>A0A9N8KMQ7</accession>
<evidence type="ECO:0000256" key="1">
    <source>
        <dbReference type="SAM" id="MobiDB-lite"/>
    </source>
</evidence>
<dbReference type="AlphaFoldDB" id="A0A9N8KMQ7"/>
<name>A0A9N8KMQ7_9PEZI</name>
<dbReference type="PANTHER" id="PTHR39601">
    <property type="entry name" value="CHORIOGENIN HMINOR"/>
    <property type="match status" value="1"/>
</dbReference>
<comment type="caution">
    <text evidence="3">The sequence shown here is derived from an EMBL/GenBank/DDBJ whole genome shotgun (WGS) entry which is preliminary data.</text>
</comment>
<evidence type="ECO:0000313" key="4">
    <source>
        <dbReference type="Proteomes" id="UP000745764"/>
    </source>
</evidence>
<feature type="compositionally biased region" description="Low complexity" evidence="1">
    <location>
        <begin position="585"/>
        <end position="603"/>
    </location>
</feature>
<keyword evidence="4" id="KW-1185">Reference proteome</keyword>
<dbReference type="Proteomes" id="UP000745764">
    <property type="component" value="Unassembled WGS sequence"/>
</dbReference>